<feature type="domain" description="Methyltransferase" evidence="1">
    <location>
        <begin position="2"/>
        <end position="146"/>
    </location>
</feature>
<dbReference type="AlphaFoldDB" id="A0A0N4XZI5"/>
<evidence type="ECO:0000313" key="4">
    <source>
        <dbReference type="WBParaSite" id="NBR_0000859601-mRNA-1"/>
    </source>
</evidence>
<protein>
    <submittedName>
        <fullName evidence="4">Protein RRNAD1 (inferred by orthology to a human protein)</fullName>
    </submittedName>
</protein>
<dbReference type="PANTHER" id="PTHR12496">
    <property type="entry name" value="CGI-41 METHYLTRANSFERASE"/>
    <property type="match status" value="1"/>
</dbReference>
<dbReference type="EMBL" id="UYSL01020025">
    <property type="protein sequence ID" value="VDL72186.1"/>
    <property type="molecule type" value="Genomic_DNA"/>
</dbReference>
<keyword evidence="3" id="KW-1185">Reference proteome</keyword>
<reference evidence="4" key="1">
    <citation type="submission" date="2017-02" db="UniProtKB">
        <authorList>
            <consortium name="WormBaseParasite"/>
        </authorList>
    </citation>
    <scope>IDENTIFICATION</scope>
</reference>
<dbReference type="Proteomes" id="UP000271162">
    <property type="component" value="Unassembled WGS sequence"/>
</dbReference>
<evidence type="ECO:0000313" key="2">
    <source>
        <dbReference type="EMBL" id="VDL72186.1"/>
    </source>
</evidence>
<dbReference type="PANTHER" id="PTHR12496:SF2">
    <property type="entry name" value="METHYLTRANSFERASE-LIKE PROTEIN 25B"/>
    <property type="match status" value="1"/>
</dbReference>
<evidence type="ECO:0000313" key="3">
    <source>
        <dbReference type="Proteomes" id="UP000271162"/>
    </source>
</evidence>
<dbReference type="WBParaSite" id="NBR_0000859601-mRNA-1">
    <property type="protein sequence ID" value="NBR_0000859601-mRNA-1"/>
    <property type="gene ID" value="NBR_0000859601"/>
</dbReference>
<dbReference type="SUPFAM" id="SSF53335">
    <property type="entry name" value="S-adenosyl-L-methionine-dependent methyltransferases"/>
    <property type="match status" value="1"/>
</dbReference>
<dbReference type="Gene3D" id="3.40.50.150">
    <property type="entry name" value="Vaccinia Virus protein VP39"/>
    <property type="match status" value="1"/>
</dbReference>
<dbReference type="InterPro" id="IPR029063">
    <property type="entry name" value="SAM-dependent_MTases_sf"/>
</dbReference>
<name>A0A0N4XZI5_NIPBR</name>
<organism evidence="4">
    <name type="scientific">Nippostrongylus brasiliensis</name>
    <name type="common">Rat hookworm</name>
    <dbReference type="NCBI Taxonomy" id="27835"/>
    <lineage>
        <taxon>Eukaryota</taxon>
        <taxon>Metazoa</taxon>
        <taxon>Ecdysozoa</taxon>
        <taxon>Nematoda</taxon>
        <taxon>Chromadorea</taxon>
        <taxon>Rhabditida</taxon>
        <taxon>Rhabditina</taxon>
        <taxon>Rhabditomorpha</taxon>
        <taxon>Strongyloidea</taxon>
        <taxon>Heligmosomidae</taxon>
        <taxon>Nippostrongylus</taxon>
    </lineage>
</organism>
<dbReference type="InterPro" id="IPR052220">
    <property type="entry name" value="METTL25"/>
</dbReference>
<dbReference type="Pfam" id="PF13679">
    <property type="entry name" value="Methyltransf_32"/>
    <property type="match status" value="1"/>
</dbReference>
<gene>
    <name evidence="2" type="ORF">NBR_LOCUS8597</name>
</gene>
<dbReference type="InterPro" id="IPR025714">
    <property type="entry name" value="Methyltranfer_dom"/>
</dbReference>
<sequence length="341" mass="38129">MKKEYEVDRVVAATSLLKGSGDAECFNTIIDIGAGVGHLSRALAIAIPSCSIVAVEHNKELIEQSERLNAGLLSRDCGFIPPIHHCESVQHDFHGYVVDTLREDQKALLIGLHPCGDLSASILRIFTRAPNVSAVMLFGCCYHKLSVNNGNEGDVSTQLGFPLSKKFGDIRLTPVALDLACHGNEKYVDDLLTKSKSVYRCQCFRALLEYIFVMNDKTAVPEQRKKPVVHSVNPYEGITFEAYLRKALSSSNPNAEEVIEMISDNPVIDVLKERVEEEWRRLLVVHCLRLMFAPIVEQLMIADRVEYIREHGHEALVVPLFDPKISSRNLTIFARKKTKCA</sequence>
<dbReference type="STRING" id="27835.A0A0N4XZI5"/>
<accession>A0A0N4XZI5</accession>
<reference evidence="2 3" key="2">
    <citation type="submission" date="2018-11" db="EMBL/GenBank/DDBJ databases">
        <authorList>
            <consortium name="Pathogen Informatics"/>
        </authorList>
    </citation>
    <scope>NUCLEOTIDE SEQUENCE [LARGE SCALE GENOMIC DNA]</scope>
</reference>
<evidence type="ECO:0000259" key="1">
    <source>
        <dbReference type="Pfam" id="PF13679"/>
    </source>
</evidence>
<proteinExistence type="predicted"/>
<dbReference type="OMA" id="IVGLHPC"/>
<dbReference type="CDD" id="cd02440">
    <property type="entry name" value="AdoMet_MTases"/>
    <property type="match status" value="1"/>
</dbReference>